<evidence type="ECO:0000313" key="2">
    <source>
        <dbReference type="Proteomes" id="UP001596414"/>
    </source>
</evidence>
<reference evidence="1 2" key="1">
    <citation type="journal article" date="2014" name="Int. J. Syst. Evol. Microbiol.">
        <title>Complete genome sequence of Corynebacterium casei LMG S-19264T (=DSM 44701T), isolated from a smear-ripened cheese.</title>
        <authorList>
            <consortium name="US DOE Joint Genome Institute (JGI-PGF)"/>
            <person name="Walter F."/>
            <person name="Albersmeier A."/>
            <person name="Kalinowski J."/>
            <person name="Ruckert C."/>
        </authorList>
    </citation>
    <scope>NUCLEOTIDE SEQUENCE [LARGE SCALE GENOMIC DNA]</scope>
    <source>
        <strain evidence="1 2">CGMCC 4.7215</strain>
    </source>
</reference>
<evidence type="ECO:0008006" key="3">
    <source>
        <dbReference type="Google" id="ProtNLM"/>
    </source>
</evidence>
<sequence length="263" mass="29111">MCDTDQTQLPQNLTLIVGDEESLLSRATHSSTEVVLAPVELHRRNVQRRLRERRLPTDRFDIAAVTDFSERLLQESGYKTATIDRIDRLTILRSLLVDGKHRITGPAVPADPQEGEQIRAEVENVTAFHPSRHEQLRTVADGLAAPIDADGTELVDAAVDIERCLRDRTDDAVSEVQNVRRATRTLIETEGGLWTTAYPDVERLSLVGVSSIPAAYVDLLHALLETTAVSITVYFRRGTGPYLAECFPKLLDISGPGTVVFDS</sequence>
<dbReference type="Pfam" id="PF26510">
    <property type="entry name" value="Halo_UvrD_like"/>
    <property type="match status" value="1"/>
</dbReference>
<dbReference type="InterPro" id="IPR058819">
    <property type="entry name" value="UvrD_dom-like"/>
</dbReference>
<accession>A0ABD5X801</accession>
<evidence type="ECO:0000313" key="1">
    <source>
        <dbReference type="EMBL" id="MFC7126058.1"/>
    </source>
</evidence>
<name>A0ABD5X801_9EURY</name>
<dbReference type="EMBL" id="JBHSZQ010000014">
    <property type="protein sequence ID" value="MFC7126058.1"/>
    <property type="molecule type" value="Genomic_DNA"/>
</dbReference>
<dbReference type="AlphaFoldDB" id="A0ABD5X801"/>
<dbReference type="RefSeq" id="WP_267639004.1">
    <property type="nucleotide sequence ID" value="NZ_JAODIY010000047.1"/>
</dbReference>
<comment type="caution">
    <text evidence="1">The sequence shown here is derived from an EMBL/GenBank/DDBJ whole genome shotgun (WGS) entry which is preliminary data.</text>
</comment>
<proteinExistence type="predicted"/>
<dbReference type="Proteomes" id="UP001596414">
    <property type="component" value="Unassembled WGS sequence"/>
</dbReference>
<gene>
    <name evidence="1" type="ORF">ACFQJ7_08410</name>
</gene>
<organism evidence="1 2">
    <name type="scientific">Halovenus rubra</name>
    <dbReference type="NCBI Taxonomy" id="869890"/>
    <lineage>
        <taxon>Archaea</taxon>
        <taxon>Methanobacteriati</taxon>
        <taxon>Methanobacteriota</taxon>
        <taxon>Stenosarchaea group</taxon>
        <taxon>Halobacteria</taxon>
        <taxon>Halobacteriales</taxon>
        <taxon>Haloarculaceae</taxon>
        <taxon>Halovenus</taxon>
    </lineage>
</organism>
<protein>
    <recommendedName>
        <fullName evidence="3">Halobacterial output domain-containing protein</fullName>
    </recommendedName>
</protein>